<keyword evidence="6" id="KW-0732">Signal</keyword>
<feature type="domain" description="Peptidase M16 N-terminal" evidence="7">
    <location>
        <begin position="63"/>
        <end position="170"/>
    </location>
</feature>
<dbReference type="PANTHER" id="PTHR43690">
    <property type="entry name" value="NARDILYSIN"/>
    <property type="match status" value="1"/>
</dbReference>
<organism evidence="9 10">
    <name type="scientific">Salegentibacter salinarum</name>
    <dbReference type="NCBI Taxonomy" id="447422"/>
    <lineage>
        <taxon>Bacteria</taxon>
        <taxon>Pseudomonadati</taxon>
        <taxon>Bacteroidota</taxon>
        <taxon>Flavobacteriia</taxon>
        <taxon>Flavobacteriales</taxon>
        <taxon>Flavobacteriaceae</taxon>
        <taxon>Salegentibacter</taxon>
    </lineage>
</organism>
<name>A0A2N0TXM1_9FLAO</name>
<dbReference type="Gene3D" id="3.30.830.10">
    <property type="entry name" value="Metalloenzyme, LuxS/M16 peptidase-like"/>
    <property type="match status" value="4"/>
</dbReference>
<dbReference type="Pfam" id="PF00675">
    <property type="entry name" value="Peptidase_M16"/>
    <property type="match status" value="1"/>
</dbReference>
<evidence type="ECO:0000256" key="1">
    <source>
        <dbReference type="ARBA" id="ARBA00007261"/>
    </source>
</evidence>
<keyword evidence="4" id="KW-0862">Zinc</keyword>
<dbReference type="EMBL" id="LKTS01000013">
    <property type="protein sequence ID" value="PKD19479.1"/>
    <property type="molecule type" value="Genomic_DNA"/>
</dbReference>
<feature type="domain" description="Peptidase M16 C-terminal" evidence="8">
    <location>
        <begin position="207"/>
        <end position="392"/>
    </location>
</feature>
<dbReference type="PANTHER" id="PTHR43690:SF17">
    <property type="entry name" value="PROTEIN YHJJ"/>
    <property type="match status" value="1"/>
</dbReference>
<keyword evidence="5" id="KW-0482">Metalloprotease</keyword>
<evidence type="ECO:0000256" key="5">
    <source>
        <dbReference type="ARBA" id="ARBA00023049"/>
    </source>
</evidence>
<dbReference type="InterPro" id="IPR050626">
    <property type="entry name" value="Peptidase_M16"/>
</dbReference>
<evidence type="ECO:0000313" key="9">
    <source>
        <dbReference type="EMBL" id="PKD19479.1"/>
    </source>
</evidence>
<keyword evidence="3" id="KW-0378">Hydrolase</keyword>
<sequence>MKIKIKKRIFLSLIANLIVSISLANTSISNDSIPLDASIRYGELPNGLTYYIKPIDNPGAGLNLRLIVKAGIRQEKNGELEFAHITEHLGFVSGKNISRKKSTHLFDEAGVRLSQLNGSTAGNYTNYSVQVSDDNEKGITLALNFFKDILWGLELNEKNIRLERITVFDEANGGVFHPGIHSFHLEQQITGWGAEAPEDFEKHIKTFEHKKLIDFYEKWYRPDLMAIVIVGNIDNIDNLEKELKEKFGTKKRPGIPPNPDVDQINYLEKAPQFYKKELQSDSEHLIYKPLHLSLYFRQFESKKHQNKQELKNQLIRNLFIELLNKKYLQVLQEYNTFTSIRAKFLDPPAALRLEIIPKEGLKQKHLSTALTTLREIKEFGFSANEFNQGKAEYLNSIRETDTLSQFQWKNKIIQHFLYGEALPGNKEQLQVGILQNLNQEEFHREIKNYIKEEPEDISLVAHKDDPALENSEKKVRFWIKEVNNLPVEASAPPKRNLVLMDSSVATALNETPVKDLETEISGAKSYEMENGLRVILKSTLSQTSDAVSDQNSIRFQGFSPHGINCFPKEDYFSALNSTEILRNSGVGKLNKFELDRILNRKRFKGFVSPYIESDAAGIRANITLKDLETALQLVYLYFTSPDFNTTAFEDWKTRQKIYIAYKNNPAQNFETAIREFLPDNDYKPKGQKFIEGLDQTDLDRAREIYNQIFNDAGNFTFLFTGKFNEEVVLTLCQKYLGNLPAATENSSCITKKDSLVLPIESKTFYSVAPLNSTIIKMVYVKESNSSSMDWQEEIKLILLNRIIKESLMRRLRFESEEGGTYSVTPALNIVNSHNYIETPIGFNANPKDVERLILEVQNFIEELKSSPVEISLFEKLKKARLNKKMRNGLTLMEMLKHSKDNSPWLDNDERSAFINTLQPKDIQETARKYLSNEPIIFKMLPKENKE</sequence>
<dbReference type="SUPFAM" id="SSF63411">
    <property type="entry name" value="LuxS/MPP-like metallohydrolase"/>
    <property type="match status" value="3"/>
</dbReference>
<evidence type="ECO:0000256" key="2">
    <source>
        <dbReference type="ARBA" id="ARBA00022670"/>
    </source>
</evidence>
<feature type="domain" description="Peptidase M16 C-terminal" evidence="8">
    <location>
        <begin position="698"/>
        <end position="879"/>
    </location>
</feature>
<evidence type="ECO:0000256" key="3">
    <source>
        <dbReference type="ARBA" id="ARBA00022801"/>
    </source>
</evidence>
<evidence type="ECO:0000256" key="6">
    <source>
        <dbReference type="SAM" id="SignalP"/>
    </source>
</evidence>
<protein>
    <recommendedName>
        <fullName evidence="11">Peptidase M16</fullName>
    </recommendedName>
</protein>
<evidence type="ECO:0000259" key="8">
    <source>
        <dbReference type="Pfam" id="PF05193"/>
    </source>
</evidence>
<dbReference type="AlphaFoldDB" id="A0A2N0TXM1"/>
<evidence type="ECO:0000256" key="4">
    <source>
        <dbReference type="ARBA" id="ARBA00022833"/>
    </source>
</evidence>
<dbReference type="STRING" id="447422.SAMN05660903_03246"/>
<evidence type="ECO:0008006" key="11">
    <source>
        <dbReference type="Google" id="ProtNLM"/>
    </source>
</evidence>
<dbReference type="Pfam" id="PF05193">
    <property type="entry name" value="Peptidase_M16_C"/>
    <property type="match status" value="2"/>
</dbReference>
<proteinExistence type="inferred from homology"/>
<dbReference type="GO" id="GO:0008237">
    <property type="term" value="F:metallopeptidase activity"/>
    <property type="evidence" value="ECO:0007669"/>
    <property type="project" value="UniProtKB-KW"/>
</dbReference>
<keyword evidence="10" id="KW-1185">Reference proteome</keyword>
<dbReference type="GO" id="GO:0046872">
    <property type="term" value="F:metal ion binding"/>
    <property type="evidence" value="ECO:0007669"/>
    <property type="project" value="InterPro"/>
</dbReference>
<accession>A0A2N0TXM1</accession>
<dbReference type="GO" id="GO:0006508">
    <property type="term" value="P:proteolysis"/>
    <property type="evidence" value="ECO:0007669"/>
    <property type="project" value="UniProtKB-KW"/>
</dbReference>
<dbReference type="InterPro" id="IPR011765">
    <property type="entry name" value="Pept_M16_N"/>
</dbReference>
<evidence type="ECO:0000313" key="10">
    <source>
        <dbReference type="Proteomes" id="UP000232673"/>
    </source>
</evidence>
<comment type="caution">
    <text evidence="9">The sequence shown here is derived from an EMBL/GenBank/DDBJ whole genome shotgun (WGS) entry which is preliminary data.</text>
</comment>
<dbReference type="InterPro" id="IPR007863">
    <property type="entry name" value="Peptidase_M16_C"/>
</dbReference>
<comment type="similarity">
    <text evidence="1">Belongs to the peptidase M16 family.</text>
</comment>
<reference evidence="9 10" key="1">
    <citation type="submission" date="2015-10" db="EMBL/GenBank/DDBJ databases">
        <title>Draft genome sequence of Salegentibacter salinarum KCTC 12975.</title>
        <authorList>
            <person name="Lin W."/>
            <person name="Zheng Q."/>
        </authorList>
    </citation>
    <scope>NUCLEOTIDE SEQUENCE [LARGE SCALE GENOMIC DNA]</scope>
    <source>
        <strain evidence="9 10">KCTC 12975</strain>
    </source>
</reference>
<keyword evidence="2" id="KW-0645">Protease</keyword>
<evidence type="ECO:0000259" key="7">
    <source>
        <dbReference type="Pfam" id="PF00675"/>
    </source>
</evidence>
<gene>
    <name evidence="9" type="ORF">APR41_16085</name>
</gene>
<feature type="chain" id="PRO_5014909868" description="Peptidase M16" evidence="6">
    <location>
        <begin position="25"/>
        <end position="946"/>
    </location>
</feature>
<dbReference type="RefSeq" id="WP_079714239.1">
    <property type="nucleotide sequence ID" value="NZ_FUZC01000017.1"/>
</dbReference>
<feature type="signal peptide" evidence="6">
    <location>
        <begin position="1"/>
        <end position="24"/>
    </location>
</feature>
<dbReference type="InterPro" id="IPR011249">
    <property type="entry name" value="Metalloenz_LuxS/M16"/>
</dbReference>
<dbReference type="OrthoDB" id="9811314at2"/>
<dbReference type="Proteomes" id="UP000232673">
    <property type="component" value="Unassembled WGS sequence"/>
</dbReference>